<dbReference type="Pfam" id="PF02984">
    <property type="entry name" value="Cyclin_C"/>
    <property type="match status" value="1"/>
</dbReference>
<comment type="similarity">
    <text evidence="1">Belongs to the cyclin family. Cyclin D subfamily.</text>
</comment>
<proteinExistence type="inferred from homology"/>
<evidence type="ECO:0000256" key="4">
    <source>
        <dbReference type="ARBA" id="ARBA00023306"/>
    </source>
</evidence>
<protein>
    <submittedName>
        <fullName evidence="8">Cyclin-D5-1</fullName>
    </submittedName>
</protein>
<keyword evidence="2" id="KW-0132">Cell division</keyword>
<evidence type="ECO:0000256" key="5">
    <source>
        <dbReference type="RuleBase" id="RU000383"/>
    </source>
</evidence>
<feature type="region of interest" description="Disordered" evidence="6">
    <location>
        <begin position="286"/>
        <end position="309"/>
    </location>
</feature>
<keyword evidence="3 5" id="KW-0195">Cyclin</keyword>
<dbReference type="InterPro" id="IPR039361">
    <property type="entry name" value="Cyclin"/>
</dbReference>
<dbReference type="FunFam" id="1.10.472.10:FF:000069">
    <property type="entry name" value="Cyclin-D5-1"/>
    <property type="match status" value="1"/>
</dbReference>
<evidence type="ECO:0000313" key="9">
    <source>
        <dbReference type="Proteomes" id="UP000236161"/>
    </source>
</evidence>
<organism evidence="8 9">
    <name type="scientific">Apostasia shenzhenica</name>
    <dbReference type="NCBI Taxonomy" id="1088818"/>
    <lineage>
        <taxon>Eukaryota</taxon>
        <taxon>Viridiplantae</taxon>
        <taxon>Streptophyta</taxon>
        <taxon>Embryophyta</taxon>
        <taxon>Tracheophyta</taxon>
        <taxon>Spermatophyta</taxon>
        <taxon>Magnoliopsida</taxon>
        <taxon>Liliopsida</taxon>
        <taxon>Asparagales</taxon>
        <taxon>Orchidaceae</taxon>
        <taxon>Apostasioideae</taxon>
        <taxon>Apostasia</taxon>
    </lineage>
</organism>
<dbReference type="GO" id="GO:0051301">
    <property type="term" value="P:cell division"/>
    <property type="evidence" value="ECO:0007669"/>
    <property type="project" value="UniProtKB-KW"/>
</dbReference>
<evidence type="ECO:0000256" key="3">
    <source>
        <dbReference type="ARBA" id="ARBA00023127"/>
    </source>
</evidence>
<evidence type="ECO:0000313" key="8">
    <source>
        <dbReference type="EMBL" id="PKA53642.1"/>
    </source>
</evidence>
<dbReference type="Pfam" id="PF00134">
    <property type="entry name" value="Cyclin_N"/>
    <property type="match status" value="1"/>
</dbReference>
<accession>A0A2I0ADK8</accession>
<dbReference type="CDD" id="cd20543">
    <property type="entry name" value="CYCLIN_AtCycD-like_rpt1"/>
    <property type="match status" value="1"/>
</dbReference>
<gene>
    <name evidence="8" type="primary">CYCD5-1</name>
    <name evidence="8" type="ORF">AXF42_Ash009138</name>
</gene>
<feature type="domain" description="Cyclin-like" evidence="7">
    <location>
        <begin position="85"/>
        <end position="171"/>
    </location>
</feature>
<dbReference type="Gene3D" id="1.10.472.10">
    <property type="entry name" value="Cyclin-like"/>
    <property type="match status" value="2"/>
</dbReference>
<reference evidence="8 9" key="1">
    <citation type="journal article" date="2017" name="Nature">
        <title>The Apostasia genome and the evolution of orchids.</title>
        <authorList>
            <person name="Zhang G.Q."/>
            <person name="Liu K.W."/>
            <person name="Li Z."/>
            <person name="Lohaus R."/>
            <person name="Hsiao Y.Y."/>
            <person name="Niu S.C."/>
            <person name="Wang J.Y."/>
            <person name="Lin Y.C."/>
            <person name="Xu Q."/>
            <person name="Chen L.J."/>
            <person name="Yoshida K."/>
            <person name="Fujiwara S."/>
            <person name="Wang Z.W."/>
            <person name="Zhang Y.Q."/>
            <person name="Mitsuda N."/>
            <person name="Wang M."/>
            <person name="Liu G.H."/>
            <person name="Pecoraro L."/>
            <person name="Huang H.X."/>
            <person name="Xiao X.J."/>
            <person name="Lin M."/>
            <person name="Wu X.Y."/>
            <person name="Wu W.L."/>
            <person name="Chen Y.Y."/>
            <person name="Chang S.B."/>
            <person name="Sakamoto S."/>
            <person name="Ohme-Takagi M."/>
            <person name="Yagi M."/>
            <person name="Zeng S.J."/>
            <person name="Shen C.Y."/>
            <person name="Yeh C.M."/>
            <person name="Luo Y.B."/>
            <person name="Tsai W.C."/>
            <person name="Van de Peer Y."/>
            <person name="Liu Z.J."/>
        </authorList>
    </citation>
    <scope>NUCLEOTIDE SEQUENCE [LARGE SCALE GENOMIC DNA]</scope>
    <source>
        <strain evidence="9">cv. Shenzhen</strain>
        <tissue evidence="8">Stem</tissue>
    </source>
</reference>
<dbReference type="InterPro" id="IPR036915">
    <property type="entry name" value="Cyclin-like_sf"/>
</dbReference>
<keyword evidence="4" id="KW-0131">Cell cycle</keyword>
<evidence type="ECO:0000256" key="1">
    <source>
        <dbReference type="ARBA" id="ARBA00009065"/>
    </source>
</evidence>
<sequence length="309" mass="34682">MELSDCSVSLSGLFCLEDGSLLDADDRDDEVDEELFIYRNGSLLSQPEDEHIGALVSKETSFGTSGHSLSFPGDSLRRARFESIRWILKTNSCFGFGSQTAYLAVTYFDRFFLLRTIDETKIWAMRLLSIACLSLAAKMEECSPPALPEFRQGEYQFSSRIVQRMELLVLDTLEWRLSSVTPFSYLSYFAFKFHSGCSPKNLISQAIWFIFVILEDSGMNIVDFRPSTIAAAAILAASSSDGLTKKLIESKMSTFSLPEPLEIEQVFSCYNAMILESKKEKMRSFNVTDSRTSGTSNKSEKKIANSSLK</sequence>
<dbReference type="InterPro" id="IPR006671">
    <property type="entry name" value="Cyclin_N"/>
</dbReference>
<dbReference type="InterPro" id="IPR013763">
    <property type="entry name" value="Cyclin-like_dom"/>
</dbReference>
<dbReference type="AlphaFoldDB" id="A0A2I0ADK8"/>
<feature type="compositionally biased region" description="Polar residues" evidence="6">
    <location>
        <begin position="286"/>
        <end position="297"/>
    </location>
</feature>
<keyword evidence="9" id="KW-1185">Reference proteome</keyword>
<name>A0A2I0ADK8_9ASPA</name>
<dbReference type="PROSITE" id="PS00292">
    <property type="entry name" value="CYCLINS"/>
    <property type="match status" value="1"/>
</dbReference>
<dbReference type="InterPro" id="IPR004367">
    <property type="entry name" value="Cyclin_C-dom"/>
</dbReference>
<dbReference type="SUPFAM" id="SSF47954">
    <property type="entry name" value="Cyclin-like"/>
    <property type="match status" value="2"/>
</dbReference>
<dbReference type="SMART" id="SM00385">
    <property type="entry name" value="CYCLIN"/>
    <property type="match status" value="1"/>
</dbReference>
<dbReference type="InterPro" id="IPR048258">
    <property type="entry name" value="Cyclins_cyclin-box"/>
</dbReference>
<evidence type="ECO:0000259" key="7">
    <source>
        <dbReference type="SMART" id="SM00385"/>
    </source>
</evidence>
<evidence type="ECO:0000256" key="2">
    <source>
        <dbReference type="ARBA" id="ARBA00022618"/>
    </source>
</evidence>
<dbReference type="Proteomes" id="UP000236161">
    <property type="component" value="Unassembled WGS sequence"/>
</dbReference>
<evidence type="ECO:0000256" key="6">
    <source>
        <dbReference type="SAM" id="MobiDB-lite"/>
    </source>
</evidence>
<dbReference type="OrthoDB" id="306099at2759"/>
<dbReference type="EMBL" id="KZ451993">
    <property type="protein sequence ID" value="PKA53642.1"/>
    <property type="molecule type" value="Genomic_DNA"/>
</dbReference>
<dbReference type="PANTHER" id="PTHR10177">
    <property type="entry name" value="CYCLINS"/>
    <property type="match status" value="1"/>
</dbReference>
<dbReference type="STRING" id="1088818.A0A2I0ADK8"/>